<feature type="compositionally biased region" description="Pro residues" evidence="1">
    <location>
        <begin position="100"/>
        <end position="118"/>
    </location>
</feature>
<feature type="compositionally biased region" description="Basic and acidic residues" evidence="1">
    <location>
        <begin position="153"/>
        <end position="162"/>
    </location>
</feature>
<dbReference type="Proteomes" id="UP001432322">
    <property type="component" value="Unassembled WGS sequence"/>
</dbReference>
<comment type="caution">
    <text evidence="3">The sequence shown here is derived from an EMBL/GenBank/DDBJ whole genome shotgun (WGS) entry which is preliminary data.</text>
</comment>
<name>A0AAV5UX50_9BILA</name>
<evidence type="ECO:0000256" key="2">
    <source>
        <dbReference type="SAM" id="Phobius"/>
    </source>
</evidence>
<feature type="non-terminal residue" evidence="3">
    <location>
        <position position="1"/>
    </location>
</feature>
<keyword evidence="4" id="KW-1185">Reference proteome</keyword>
<evidence type="ECO:0000313" key="4">
    <source>
        <dbReference type="Proteomes" id="UP001432322"/>
    </source>
</evidence>
<dbReference type="AlphaFoldDB" id="A0AAV5UX50"/>
<organism evidence="3 4">
    <name type="scientific">Pristionchus fissidentatus</name>
    <dbReference type="NCBI Taxonomy" id="1538716"/>
    <lineage>
        <taxon>Eukaryota</taxon>
        <taxon>Metazoa</taxon>
        <taxon>Ecdysozoa</taxon>
        <taxon>Nematoda</taxon>
        <taxon>Chromadorea</taxon>
        <taxon>Rhabditida</taxon>
        <taxon>Rhabditina</taxon>
        <taxon>Diplogasteromorpha</taxon>
        <taxon>Diplogasteroidea</taxon>
        <taxon>Neodiplogasteridae</taxon>
        <taxon>Pristionchus</taxon>
    </lineage>
</organism>
<gene>
    <name evidence="3" type="ORF">PFISCL1PPCAC_2154</name>
</gene>
<keyword evidence="2" id="KW-0472">Membrane</keyword>
<reference evidence="3" key="1">
    <citation type="submission" date="2023-10" db="EMBL/GenBank/DDBJ databases">
        <title>Genome assembly of Pristionchus species.</title>
        <authorList>
            <person name="Yoshida K."/>
            <person name="Sommer R.J."/>
        </authorList>
    </citation>
    <scope>NUCLEOTIDE SEQUENCE</scope>
    <source>
        <strain evidence="3">RS5133</strain>
    </source>
</reference>
<keyword evidence="2" id="KW-0812">Transmembrane</keyword>
<evidence type="ECO:0000313" key="3">
    <source>
        <dbReference type="EMBL" id="GMT10857.1"/>
    </source>
</evidence>
<feature type="region of interest" description="Disordered" evidence="1">
    <location>
        <begin position="92"/>
        <end position="162"/>
    </location>
</feature>
<keyword evidence="2" id="KW-1133">Transmembrane helix</keyword>
<feature type="transmembrane region" description="Helical" evidence="2">
    <location>
        <begin position="6"/>
        <end position="26"/>
    </location>
</feature>
<feature type="non-terminal residue" evidence="3">
    <location>
        <position position="162"/>
    </location>
</feature>
<sequence>FQMASSAFFAFIIVPLVLIVLSLYAYRRLYAIVIRQRQKMRRDSCAAFSANATVIGEIIDFTGPLPTRSPPSPLPILSPSSLPYSPQSVFTPTTLSFPSDPLPPPYPLSPPLPSPPITPSISIPSVPAPPYTERMDSVDLRETTEPPPAYEEIAEKIEKRSK</sequence>
<dbReference type="EMBL" id="BTSY01000001">
    <property type="protein sequence ID" value="GMT10857.1"/>
    <property type="molecule type" value="Genomic_DNA"/>
</dbReference>
<protein>
    <submittedName>
        <fullName evidence="3">Uncharacterized protein</fullName>
    </submittedName>
</protein>
<feature type="compositionally biased region" description="Basic and acidic residues" evidence="1">
    <location>
        <begin position="133"/>
        <end position="144"/>
    </location>
</feature>
<accession>A0AAV5UX50</accession>
<proteinExistence type="predicted"/>
<evidence type="ECO:0000256" key="1">
    <source>
        <dbReference type="SAM" id="MobiDB-lite"/>
    </source>
</evidence>